<keyword evidence="2" id="KW-1185">Reference proteome</keyword>
<dbReference type="AlphaFoldDB" id="A0A0F5HK64"/>
<protein>
    <submittedName>
        <fullName evidence="1">Uncharacterized protein</fullName>
    </submittedName>
</protein>
<accession>A0A0F5HRS8</accession>
<proteinExistence type="predicted"/>
<organism evidence="1 2">
    <name type="scientific">Bacillus thermotolerans</name>
    <name type="common">Quasibacillus thermotolerans</name>
    <dbReference type="NCBI Taxonomy" id="1221996"/>
    <lineage>
        <taxon>Bacteria</taxon>
        <taxon>Bacillati</taxon>
        <taxon>Bacillota</taxon>
        <taxon>Bacilli</taxon>
        <taxon>Bacillales</taxon>
        <taxon>Bacillaceae</taxon>
        <taxon>Bacillus</taxon>
    </lineage>
</organism>
<comment type="caution">
    <text evidence="1">The sequence shown here is derived from an EMBL/GenBank/DDBJ whole genome shotgun (WGS) entry which is preliminary data.</text>
</comment>
<evidence type="ECO:0000313" key="1">
    <source>
        <dbReference type="EMBL" id="KKB36011.1"/>
    </source>
</evidence>
<dbReference type="RefSeq" id="WP_039230089.1">
    <property type="nucleotide sequence ID" value="NZ_JWIR02000066.1"/>
</dbReference>
<dbReference type="EMBL" id="JWIR02000066">
    <property type="protein sequence ID" value="KKB36011.1"/>
    <property type="molecule type" value="Genomic_DNA"/>
</dbReference>
<gene>
    <name evidence="1" type="ORF">QY95_03259</name>
</gene>
<dbReference type="OrthoDB" id="2878044at2"/>
<sequence>MITAKQKALLIMILSVIGVLCVYSMRYPLENSRAAIQYQLVDWENKLADRPLSDHSILELINVIHLENSTTYVAFYRAGQDLRLVVLKEGLNKKLRTVHVGTKHHTFDYTGIETNKGPYGIISGRNTDEEIDSVQVKLQNFHYEYRMKVPETPCVIHAMKLPREVNQKTYADLYFFNKKDQKILLKSL</sequence>
<dbReference type="Proteomes" id="UP000031563">
    <property type="component" value="Unassembled WGS sequence"/>
</dbReference>
<evidence type="ECO:0000313" key="2">
    <source>
        <dbReference type="Proteomes" id="UP000031563"/>
    </source>
</evidence>
<name>A0A0F5HK64_BACTR</name>
<reference evidence="1" key="1">
    <citation type="submission" date="2015-02" db="EMBL/GenBank/DDBJ databases">
        <title>Genome Assembly of Bacillaceae bacterium MTCC 8252.</title>
        <authorList>
            <person name="Verma A."/>
            <person name="Khatri I."/>
            <person name="Mual P."/>
            <person name="Subramanian S."/>
            <person name="Krishnamurthi S."/>
        </authorList>
    </citation>
    <scope>NUCLEOTIDE SEQUENCE [LARGE SCALE GENOMIC DNA]</scope>
    <source>
        <strain evidence="1">MTCC 8252</strain>
    </source>
</reference>
<accession>A0A0F5HK64</accession>